<proteinExistence type="predicted"/>
<dbReference type="InterPro" id="IPR008469">
    <property type="entry name" value="DREPP"/>
</dbReference>
<dbReference type="PROSITE" id="PS50222">
    <property type="entry name" value="EF_HAND_2"/>
    <property type="match status" value="2"/>
</dbReference>
<dbReference type="Gene3D" id="1.10.238.10">
    <property type="entry name" value="EF-hand"/>
    <property type="match status" value="1"/>
</dbReference>
<name>A0A8J5GL42_ZINOF</name>
<evidence type="ECO:0000313" key="4">
    <source>
        <dbReference type="EMBL" id="KAG6509067.1"/>
    </source>
</evidence>
<dbReference type="InterPro" id="IPR018247">
    <property type="entry name" value="EF_Hand_1_Ca_BS"/>
</dbReference>
<dbReference type="Pfam" id="PF13202">
    <property type="entry name" value="EF-hand_5"/>
    <property type="match status" value="2"/>
</dbReference>
<feature type="domain" description="EF-hand" evidence="3">
    <location>
        <begin position="114"/>
        <end position="140"/>
    </location>
</feature>
<dbReference type="Proteomes" id="UP000734854">
    <property type="component" value="Unassembled WGS sequence"/>
</dbReference>
<accession>A0A8J5GL42</accession>
<dbReference type="CDD" id="cd00051">
    <property type="entry name" value="EFh"/>
    <property type="match status" value="1"/>
</dbReference>
<dbReference type="GO" id="GO:0005509">
    <property type="term" value="F:calcium ion binding"/>
    <property type="evidence" value="ECO:0007669"/>
    <property type="project" value="InterPro"/>
</dbReference>
<keyword evidence="1" id="KW-0677">Repeat</keyword>
<keyword evidence="2" id="KW-0106">Calcium</keyword>
<gene>
    <name evidence="4" type="ORF">ZIOFF_034458</name>
</gene>
<dbReference type="SUPFAM" id="SSF47473">
    <property type="entry name" value="EF-hand"/>
    <property type="match status" value="1"/>
</dbReference>
<evidence type="ECO:0000259" key="3">
    <source>
        <dbReference type="PROSITE" id="PS50222"/>
    </source>
</evidence>
<keyword evidence="5" id="KW-1185">Reference proteome</keyword>
<dbReference type="InterPro" id="IPR050145">
    <property type="entry name" value="Centrin_CML-like"/>
</dbReference>
<dbReference type="AlphaFoldDB" id="A0A8J5GL42"/>
<evidence type="ECO:0000256" key="2">
    <source>
        <dbReference type="ARBA" id="ARBA00022837"/>
    </source>
</evidence>
<dbReference type="GO" id="GO:0005886">
    <property type="term" value="C:plasma membrane"/>
    <property type="evidence" value="ECO:0007669"/>
    <property type="project" value="InterPro"/>
</dbReference>
<organism evidence="4 5">
    <name type="scientific">Zingiber officinale</name>
    <name type="common">Ginger</name>
    <name type="synonym">Amomum zingiber</name>
    <dbReference type="NCBI Taxonomy" id="94328"/>
    <lineage>
        <taxon>Eukaryota</taxon>
        <taxon>Viridiplantae</taxon>
        <taxon>Streptophyta</taxon>
        <taxon>Embryophyta</taxon>
        <taxon>Tracheophyta</taxon>
        <taxon>Spermatophyta</taxon>
        <taxon>Magnoliopsida</taxon>
        <taxon>Liliopsida</taxon>
        <taxon>Zingiberales</taxon>
        <taxon>Zingiberaceae</taxon>
        <taxon>Zingiber</taxon>
    </lineage>
</organism>
<evidence type="ECO:0000313" key="5">
    <source>
        <dbReference type="Proteomes" id="UP000734854"/>
    </source>
</evidence>
<dbReference type="Pfam" id="PF05558">
    <property type="entry name" value="DREPP"/>
    <property type="match status" value="1"/>
</dbReference>
<sequence length="147" mass="16858">MLQEEITKEFEERKIELEAKALEIYQASDADIKFSFILLESIIAELRAASMAIKHYATTARNRSVEGDMTVEEFKEWLKRFDVDNDGRISREELRRAISSIKVRFSGWKSGRGIRYADADGDGYIDADEVDKLVEFARTSLGIRIVS</sequence>
<dbReference type="PANTHER" id="PTHR23050">
    <property type="entry name" value="CALCIUM BINDING PROTEIN"/>
    <property type="match status" value="1"/>
</dbReference>
<dbReference type="EMBL" id="JACMSC010000009">
    <property type="protein sequence ID" value="KAG6509067.1"/>
    <property type="molecule type" value="Genomic_DNA"/>
</dbReference>
<comment type="caution">
    <text evidence="4">The sequence shown here is derived from an EMBL/GenBank/DDBJ whole genome shotgun (WGS) entry which is preliminary data.</text>
</comment>
<feature type="domain" description="EF-hand" evidence="3">
    <location>
        <begin position="69"/>
        <end position="104"/>
    </location>
</feature>
<dbReference type="SMART" id="SM00054">
    <property type="entry name" value="EFh"/>
    <property type="match status" value="2"/>
</dbReference>
<protein>
    <recommendedName>
        <fullName evidence="3">EF-hand domain-containing protein</fullName>
    </recommendedName>
</protein>
<dbReference type="InterPro" id="IPR002048">
    <property type="entry name" value="EF_hand_dom"/>
</dbReference>
<reference evidence="4 5" key="1">
    <citation type="submission" date="2020-08" db="EMBL/GenBank/DDBJ databases">
        <title>Plant Genome Project.</title>
        <authorList>
            <person name="Zhang R.-G."/>
        </authorList>
    </citation>
    <scope>NUCLEOTIDE SEQUENCE [LARGE SCALE GENOMIC DNA]</scope>
    <source>
        <tissue evidence="4">Rhizome</tissue>
    </source>
</reference>
<dbReference type="PROSITE" id="PS00018">
    <property type="entry name" value="EF_HAND_1"/>
    <property type="match status" value="2"/>
</dbReference>
<dbReference type="InterPro" id="IPR011992">
    <property type="entry name" value="EF-hand-dom_pair"/>
</dbReference>
<evidence type="ECO:0000256" key="1">
    <source>
        <dbReference type="ARBA" id="ARBA00022737"/>
    </source>
</evidence>